<keyword evidence="3" id="KW-1185">Reference proteome</keyword>
<dbReference type="Proteomes" id="UP001295684">
    <property type="component" value="Unassembled WGS sequence"/>
</dbReference>
<dbReference type="SUPFAM" id="SSF57850">
    <property type="entry name" value="RING/U-box"/>
    <property type="match status" value="1"/>
</dbReference>
<evidence type="ECO:0000256" key="1">
    <source>
        <dbReference type="SAM" id="Coils"/>
    </source>
</evidence>
<evidence type="ECO:0000313" key="2">
    <source>
        <dbReference type="EMBL" id="CAI2379899.1"/>
    </source>
</evidence>
<accession>A0AAD1XW12</accession>
<proteinExistence type="predicted"/>
<comment type="caution">
    <text evidence="2">The sequence shown here is derived from an EMBL/GenBank/DDBJ whole genome shotgun (WGS) entry which is preliminary data.</text>
</comment>
<name>A0AAD1XW12_EUPCR</name>
<protein>
    <submittedName>
        <fullName evidence="2">Uncharacterized protein</fullName>
    </submittedName>
</protein>
<feature type="coiled-coil region" evidence="1">
    <location>
        <begin position="13"/>
        <end position="96"/>
    </location>
</feature>
<keyword evidence="1" id="KW-0175">Coiled coil</keyword>
<dbReference type="AlphaFoldDB" id="A0AAD1XW12"/>
<gene>
    <name evidence="2" type="ORF">ECRASSUSDP1_LOCUS21319</name>
</gene>
<sequence>MDKSEFESKIERIKQLEAQVAKNKKLITQQEKDIKEIQDSSAIRAVADEIETRKRALNRARRRFEEKKEKFYNEDLDKYEKKLLSLKKKNLEEKKIVTQQKSPYESLIVDLIKICKDPVKGTVMRDPVSLPSGEVYDADTAKKIRKGKITTFNEPKVPNMFREDKFTNRLIKIVEKYEKAEEKLKPAPAPSNKEENKI</sequence>
<evidence type="ECO:0000313" key="3">
    <source>
        <dbReference type="Proteomes" id="UP001295684"/>
    </source>
</evidence>
<reference evidence="2" key="1">
    <citation type="submission" date="2023-07" db="EMBL/GenBank/DDBJ databases">
        <authorList>
            <consortium name="AG Swart"/>
            <person name="Singh M."/>
            <person name="Singh A."/>
            <person name="Seah K."/>
            <person name="Emmerich C."/>
        </authorList>
    </citation>
    <scope>NUCLEOTIDE SEQUENCE</scope>
    <source>
        <strain evidence="2">DP1</strain>
    </source>
</reference>
<organism evidence="2 3">
    <name type="scientific">Euplotes crassus</name>
    <dbReference type="NCBI Taxonomy" id="5936"/>
    <lineage>
        <taxon>Eukaryota</taxon>
        <taxon>Sar</taxon>
        <taxon>Alveolata</taxon>
        <taxon>Ciliophora</taxon>
        <taxon>Intramacronucleata</taxon>
        <taxon>Spirotrichea</taxon>
        <taxon>Hypotrichia</taxon>
        <taxon>Euplotida</taxon>
        <taxon>Euplotidae</taxon>
        <taxon>Moneuplotes</taxon>
    </lineage>
</organism>
<dbReference type="EMBL" id="CAMPGE010021778">
    <property type="protein sequence ID" value="CAI2379899.1"/>
    <property type="molecule type" value="Genomic_DNA"/>
</dbReference>